<dbReference type="EMBL" id="CAJPEX010001197">
    <property type="protein sequence ID" value="CAG0918478.1"/>
    <property type="molecule type" value="Genomic_DNA"/>
</dbReference>
<accession>A0A7R9BQT6</accession>
<protein>
    <submittedName>
        <fullName evidence="2">Uncharacterized protein</fullName>
    </submittedName>
</protein>
<dbReference type="Proteomes" id="UP000678499">
    <property type="component" value="Unassembled WGS sequence"/>
</dbReference>
<sequence length="258" mass="27524">MPACLAGKLRSGKHHHATAFTSGSQQAHDRSSFTSIVPEEEPSLASAPGDRVVFSGGHVDFDQPPPPPDPPTTTTTTTNNSAGKSGKGRAAQAYIKWQKPTAAPVAANCSSCASHEQLVRVRLGMIKQRILSRLGYVRSLPDASYRDIPKNSPLQKLIEDFSMQSDSPAMGLRPGDANAHYDDGEGDAQIQSMYVVARTLASSPPATISLRRLAPQNVVVFQTSCFNHELSFPATSHPVQAGKRQFALTTVASCSKAS</sequence>
<dbReference type="EMBL" id="OA883234">
    <property type="protein sequence ID" value="CAD7278326.1"/>
    <property type="molecule type" value="Genomic_DNA"/>
</dbReference>
<proteinExistence type="predicted"/>
<reference evidence="2" key="1">
    <citation type="submission" date="2020-11" db="EMBL/GenBank/DDBJ databases">
        <authorList>
            <person name="Tran Van P."/>
        </authorList>
    </citation>
    <scope>NUCLEOTIDE SEQUENCE</scope>
</reference>
<keyword evidence="3" id="KW-1185">Reference proteome</keyword>
<evidence type="ECO:0000313" key="3">
    <source>
        <dbReference type="Proteomes" id="UP000678499"/>
    </source>
</evidence>
<dbReference type="AlphaFoldDB" id="A0A7R9BQT6"/>
<organism evidence="2">
    <name type="scientific">Notodromas monacha</name>
    <dbReference type="NCBI Taxonomy" id="399045"/>
    <lineage>
        <taxon>Eukaryota</taxon>
        <taxon>Metazoa</taxon>
        <taxon>Ecdysozoa</taxon>
        <taxon>Arthropoda</taxon>
        <taxon>Crustacea</taxon>
        <taxon>Oligostraca</taxon>
        <taxon>Ostracoda</taxon>
        <taxon>Podocopa</taxon>
        <taxon>Podocopida</taxon>
        <taxon>Cypridocopina</taxon>
        <taxon>Cypridoidea</taxon>
        <taxon>Cyprididae</taxon>
        <taxon>Notodromas</taxon>
    </lineage>
</organism>
<evidence type="ECO:0000313" key="2">
    <source>
        <dbReference type="EMBL" id="CAD7278326.1"/>
    </source>
</evidence>
<gene>
    <name evidence="2" type="ORF">NMOB1V02_LOCUS6034</name>
</gene>
<feature type="region of interest" description="Disordered" evidence="1">
    <location>
        <begin position="1"/>
        <end position="89"/>
    </location>
</feature>
<name>A0A7R9BQT6_9CRUS</name>
<evidence type="ECO:0000256" key="1">
    <source>
        <dbReference type="SAM" id="MobiDB-lite"/>
    </source>
</evidence>